<dbReference type="Proteomes" id="UP001595755">
    <property type="component" value="Unassembled WGS sequence"/>
</dbReference>
<keyword evidence="1" id="KW-1133">Transmembrane helix</keyword>
<keyword evidence="3" id="KW-1185">Reference proteome</keyword>
<keyword evidence="1" id="KW-0472">Membrane</keyword>
<evidence type="ECO:0000256" key="1">
    <source>
        <dbReference type="SAM" id="Phobius"/>
    </source>
</evidence>
<name>A0ABV8S3Q6_9BACL</name>
<evidence type="ECO:0000313" key="3">
    <source>
        <dbReference type="Proteomes" id="UP001595755"/>
    </source>
</evidence>
<accession>A0ABV8S3Q6</accession>
<proteinExistence type="predicted"/>
<feature type="transmembrane region" description="Helical" evidence="1">
    <location>
        <begin position="6"/>
        <end position="25"/>
    </location>
</feature>
<keyword evidence="1" id="KW-0812">Transmembrane</keyword>
<dbReference type="RefSeq" id="WP_204600921.1">
    <property type="nucleotide sequence ID" value="NZ_JBHSED010000003.1"/>
</dbReference>
<organism evidence="2 3">
    <name type="scientific">Cohnella boryungensis</name>
    <dbReference type="NCBI Taxonomy" id="768479"/>
    <lineage>
        <taxon>Bacteria</taxon>
        <taxon>Bacillati</taxon>
        <taxon>Bacillota</taxon>
        <taxon>Bacilli</taxon>
        <taxon>Bacillales</taxon>
        <taxon>Paenibacillaceae</taxon>
        <taxon>Cohnella</taxon>
    </lineage>
</organism>
<reference evidence="3" key="1">
    <citation type="journal article" date="2019" name="Int. J. Syst. Evol. Microbiol.">
        <title>The Global Catalogue of Microorganisms (GCM) 10K type strain sequencing project: providing services to taxonomists for standard genome sequencing and annotation.</title>
        <authorList>
            <consortium name="The Broad Institute Genomics Platform"/>
            <consortium name="The Broad Institute Genome Sequencing Center for Infectious Disease"/>
            <person name="Wu L."/>
            <person name="Ma J."/>
        </authorList>
    </citation>
    <scope>NUCLEOTIDE SEQUENCE [LARGE SCALE GENOMIC DNA]</scope>
    <source>
        <strain evidence="3">CGMCC 4.1641</strain>
    </source>
</reference>
<sequence length="286" mass="32621">MKAKTVYGIATGLIVVSWLINYGYFRYYTLPEAGFLRHYIETAEVPSVAFNLVYVANRDDKRKPVNVQAAELPALRFYPVQVHQEMRRQTLYILRGYYDLNAMEERKTALEPLRLHTLKVYFSDGSVSEEDVGEIIVYREPWPVAAEKEAPVQMSFVSGSSNYSGEAATQVVRPVTYTGVSSSLLEKLGEAFQFEVRSVGKQGSASSEQVHPPLELKQGEALKLSYQFRLPANVMDAMSVYNVQLRENFEEPDGSPYNYIVFANYVPSPTEADLRAYVREMRRRHE</sequence>
<dbReference type="EMBL" id="JBHSED010000003">
    <property type="protein sequence ID" value="MFC4302194.1"/>
    <property type="molecule type" value="Genomic_DNA"/>
</dbReference>
<protein>
    <submittedName>
        <fullName evidence="2">Uncharacterized protein</fullName>
    </submittedName>
</protein>
<comment type="caution">
    <text evidence="2">The sequence shown here is derived from an EMBL/GenBank/DDBJ whole genome shotgun (WGS) entry which is preliminary data.</text>
</comment>
<gene>
    <name evidence="2" type="ORF">ACFO1S_01920</name>
</gene>
<evidence type="ECO:0000313" key="2">
    <source>
        <dbReference type="EMBL" id="MFC4302194.1"/>
    </source>
</evidence>